<reference evidence="2" key="2">
    <citation type="submission" date="2015-01" db="EMBL/GenBank/DDBJ databases">
        <title>Evolutionary Origins and Diversification of the Mycorrhizal Mutualists.</title>
        <authorList>
            <consortium name="DOE Joint Genome Institute"/>
            <consortium name="Mycorrhizal Genomics Consortium"/>
            <person name="Kohler A."/>
            <person name="Kuo A."/>
            <person name="Nagy L.G."/>
            <person name="Floudas D."/>
            <person name="Copeland A."/>
            <person name="Barry K.W."/>
            <person name="Cichocki N."/>
            <person name="Veneault-Fourrey C."/>
            <person name="LaButti K."/>
            <person name="Lindquist E.A."/>
            <person name="Lipzen A."/>
            <person name="Lundell T."/>
            <person name="Morin E."/>
            <person name="Murat C."/>
            <person name="Riley R."/>
            <person name="Ohm R."/>
            <person name="Sun H."/>
            <person name="Tunlid A."/>
            <person name="Henrissat B."/>
            <person name="Grigoriev I.V."/>
            <person name="Hibbett D.S."/>
            <person name="Martin F."/>
        </authorList>
    </citation>
    <scope>NUCLEOTIDE SEQUENCE [LARGE SCALE GENOMIC DNA]</scope>
    <source>
        <strain evidence="2">Ve08.2h10</strain>
    </source>
</reference>
<accession>A0A0D0E7C0</accession>
<dbReference type="EMBL" id="KN824929">
    <property type="protein sequence ID" value="KIK97574.1"/>
    <property type="molecule type" value="Genomic_DNA"/>
</dbReference>
<name>A0A0D0E7C0_9AGAM</name>
<dbReference type="Proteomes" id="UP000054538">
    <property type="component" value="Unassembled WGS sequence"/>
</dbReference>
<gene>
    <name evidence="1" type="ORF">PAXRUDRAFT_824783</name>
</gene>
<keyword evidence="2" id="KW-1185">Reference proteome</keyword>
<dbReference type="InParanoid" id="A0A0D0E7C0"/>
<evidence type="ECO:0000313" key="1">
    <source>
        <dbReference type="EMBL" id="KIK97574.1"/>
    </source>
</evidence>
<dbReference type="HOGENOM" id="CLU_2813120_0_0_1"/>
<organism evidence="1 2">
    <name type="scientific">Paxillus rubicundulus Ve08.2h10</name>
    <dbReference type="NCBI Taxonomy" id="930991"/>
    <lineage>
        <taxon>Eukaryota</taxon>
        <taxon>Fungi</taxon>
        <taxon>Dikarya</taxon>
        <taxon>Basidiomycota</taxon>
        <taxon>Agaricomycotina</taxon>
        <taxon>Agaricomycetes</taxon>
        <taxon>Agaricomycetidae</taxon>
        <taxon>Boletales</taxon>
        <taxon>Paxilineae</taxon>
        <taxon>Paxillaceae</taxon>
        <taxon>Paxillus</taxon>
    </lineage>
</organism>
<evidence type="ECO:0000313" key="2">
    <source>
        <dbReference type="Proteomes" id="UP000054538"/>
    </source>
</evidence>
<proteinExistence type="predicted"/>
<dbReference type="AlphaFoldDB" id="A0A0D0E7C0"/>
<reference evidence="1 2" key="1">
    <citation type="submission" date="2014-04" db="EMBL/GenBank/DDBJ databases">
        <authorList>
            <consortium name="DOE Joint Genome Institute"/>
            <person name="Kuo A."/>
            <person name="Kohler A."/>
            <person name="Jargeat P."/>
            <person name="Nagy L.G."/>
            <person name="Floudas D."/>
            <person name="Copeland A."/>
            <person name="Barry K.W."/>
            <person name="Cichocki N."/>
            <person name="Veneault-Fourrey C."/>
            <person name="LaButti K."/>
            <person name="Lindquist E.A."/>
            <person name="Lipzen A."/>
            <person name="Lundell T."/>
            <person name="Morin E."/>
            <person name="Murat C."/>
            <person name="Sun H."/>
            <person name="Tunlid A."/>
            <person name="Henrissat B."/>
            <person name="Grigoriev I.V."/>
            <person name="Hibbett D.S."/>
            <person name="Martin F."/>
            <person name="Nordberg H.P."/>
            <person name="Cantor M.N."/>
            <person name="Hua S.X."/>
        </authorList>
    </citation>
    <scope>NUCLEOTIDE SEQUENCE [LARGE SCALE GENOMIC DNA]</scope>
    <source>
        <strain evidence="1 2">Ve08.2h10</strain>
    </source>
</reference>
<protein>
    <submittedName>
        <fullName evidence="1">Uncharacterized protein</fullName>
    </submittedName>
</protein>
<sequence>MSRCGEDTMLSHRALPRPSLGAFIIKLRFSLLRRESWQLGVPFQLCCMHGPCTKALRGNQGTSMSTA</sequence>